<proteinExistence type="predicted"/>
<evidence type="ECO:0000256" key="1">
    <source>
        <dbReference type="SAM" id="Phobius"/>
    </source>
</evidence>
<feature type="transmembrane region" description="Helical" evidence="1">
    <location>
        <begin position="87"/>
        <end position="105"/>
    </location>
</feature>
<organism evidence="2 3">
    <name type="scientific">Planctobacterium marinum</name>
    <dbReference type="NCBI Taxonomy" id="1631968"/>
    <lineage>
        <taxon>Bacteria</taxon>
        <taxon>Pseudomonadati</taxon>
        <taxon>Pseudomonadota</taxon>
        <taxon>Gammaproteobacteria</taxon>
        <taxon>Alteromonadales</taxon>
        <taxon>Alteromonadaceae</taxon>
        <taxon>Planctobacterium</taxon>
    </lineage>
</organism>
<keyword evidence="3" id="KW-1185">Reference proteome</keyword>
<reference evidence="2" key="1">
    <citation type="submission" date="2023-01" db="EMBL/GenBank/DDBJ databases">
        <title>Complete genome sequence of Planctobacterium marinum strain Dej080120_11.</title>
        <authorList>
            <person name="Ueki S."/>
            <person name="Maruyama F."/>
        </authorList>
    </citation>
    <scope>NUCLEOTIDE SEQUENCE</scope>
    <source>
        <strain evidence="2">Dej080120_11</strain>
    </source>
</reference>
<protein>
    <submittedName>
        <fullName evidence="2">Anti-sigma factor</fullName>
    </submittedName>
</protein>
<dbReference type="RefSeq" id="WP_338290549.1">
    <property type="nucleotide sequence ID" value="NZ_AP027272.1"/>
</dbReference>
<gene>
    <name evidence="2" type="ORF">MACH26_02490</name>
</gene>
<keyword evidence="1" id="KW-0812">Transmembrane</keyword>
<accession>A0AA48KNU0</accession>
<name>A0AA48KNU0_9ALTE</name>
<evidence type="ECO:0000313" key="3">
    <source>
        <dbReference type="Proteomes" id="UP001333710"/>
    </source>
</evidence>
<dbReference type="EMBL" id="AP027272">
    <property type="protein sequence ID" value="BDX04728.1"/>
    <property type="molecule type" value="Genomic_DNA"/>
</dbReference>
<dbReference type="Proteomes" id="UP001333710">
    <property type="component" value="Chromosome"/>
</dbReference>
<dbReference type="AlphaFoldDB" id="A0AA48KNU0"/>
<keyword evidence="1" id="KW-1133">Transmembrane helix</keyword>
<dbReference type="KEGG" id="pmaw:MACH26_02490"/>
<evidence type="ECO:0000313" key="2">
    <source>
        <dbReference type="EMBL" id="BDX04728.1"/>
    </source>
</evidence>
<sequence length="226" mass="25752">MKQDDYDLLSQFIDGELDTAEATEVKRRLLAEPELNELYQQLKQLNDSVKTVIPDFLNEPLSDELKQLLKQTSPAQTNESDAMWRRFLPMAASIALVFVMGYAFISQPFQGNGMTIKGSMLSKVADDENWLSENGTEVVVVQSYQSAAQSLCREYYARADNKVEHGVSCYEQGQWQKQVFAIKDNDSEQYYVTASSSYNDVEQFVVDNHLLPLTENKAHELLEKLD</sequence>
<keyword evidence="1" id="KW-0472">Membrane</keyword>